<feature type="transmembrane region" description="Helical" evidence="1">
    <location>
        <begin position="57"/>
        <end position="75"/>
    </location>
</feature>
<dbReference type="AlphaFoldDB" id="A0A7Y3TVL5"/>
<keyword evidence="1" id="KW-0472">Membrane</keyword>
<reference evidence="2 3" key="2">
    <citation type="submission" date="2020-06" db="EMBL/GenBank/DDBJ databases">
        <title>Halomonas songnenensis sp. nov., a moderately halophilic bacterium isolated from saline and alkaline soils.</title>
        <authorList>
            <person name="Jiang J."/>
            <person name="Pan Y."/>
        </authorList>
    </citation>
    <scope>NUCLEOTIDE SEQUENCE [LARGE SCALE GENOMIC DNA]</scope>
    <source>
        <strain evidence="2 3">TBZ9</strain>
    </source>
</reference>
<feature type="transmembrane region" description="Helical" evidence="1">
    <location>
        <begin position="25"/>
        <end position="45"/>
    </location>
</feature>
<feature type="transmembrane region" description="Helical" evidence="1">
    <location>
        <begin position="81"/>
        <end position="98"/>
    </location>
</feature>
<reference evidence="2 3" key="1">
    <citation type="submission" date="2020-05" db="EMBL/GenBank/DDBJ databases">
        <authorList>
            <person name="Ruan W."/>
            <person name="Jeon C.O."/>
            <person name="Chun B.H."/>
        </authorList>
    </citation>
    <scope>NUCLEOTIDE SEQUENCE [LARGE SCALE GENOMIC DNA]</scope>
    <source>
        <strain evidence="2 3">TBZ9</strain>
    </source>
</reference>
<keyword evidence="1" id="KW-0812">Transmembrane</keyword>
<evidence type="ECO:0000256" key="1">
    <source>
        <dbReference type="SAM" id="Phobius"/>
    </source>
</evidence>
<dbReference type="Proteomes" id="UP000588806">
    <property type="component" value="Unassembled WGS sequence"/>
</dbReference>
<name>A0A7Y3TVL5_9GAMM</name>
<comment type="caution">
    <text evidence="2">The sequence shown here is derived from an EMBL/GenBank/DDBJ whole genome shotgun (WGS) entry which is preliminary data.</text>
</comment>
<accession>A0A7Y3TVL5</accession>
<evidence type="ECO:0008006" key="4">
    <source>
        <dbReference type="Google" id="ProtNLM"/>
    </source>
</evidence>
<evidence type="ECO:0000313" key="2">
    <source>
        <dbReference type="EMBL" id="NOG31086.1"/>
    </source>
</evidence>
<proteinExistence type="predicted"/>
<keyword evidence="3" id="KW-1185">Reference proteome</keyword>
<gene>
    <name evidence="2" type="ORF">HLB35_03695</name>
</gene>
<protein>
    <recommendedName>
        <fullName evidence="4">O-antigen polymerase</fullName>
    </recommendedName>
</protein>
<keyword evidence="1" id="KW-1133">Transmembrane helix</keyword>
<organism evidence="2 3">
    <name type="scientific">Vreelandella azerica</name>
    <dbReference type="NCBI Taxonomy" id="2732867"/>
    <lineage>
        <taxon>Bacteria</taxon>
        <taxon>Pseudomonadati</taxon>
        <taxon>Pseudomonadota</taxon>
        <taxon>Gammaproteobacteria</taxon>
        <taxon>Oceanospirillales</taxon>
        <taxon>Halomonadaceae</taxon>
        <taxon>Vreelandella</taxon>
    </lineage>
</organism>
<dbReference type="EMBL" id="JABFHI010000001">
    <property type="protein sequence ID" value="NOG31086.1"/>
    <property type="molecule type" value="Genomic_DNA"/>
</dbReference>
<sequence length="184" mass="20538">MGFAADGQYRSAHVHNLFLNIAAEWGLPLALCLLGVFLRSCWIIRQRARRMPESQKPLYACLVLAFVSVMTNVQFAGAQVMPVSALVLVLVIGLALGYKPITAPPQVNTSTSQSLKATLFWAILMLLLCYQVFAGAALYRLSDIPVAECVKDGSRLSYYPRFWVQGRIDCMAEAEPDHWLFQRL</sequence>
<evidence type="ECO:0000313" key="3">
    <source>
        <dbReference type="Proteomes" id="UP000588806"/>
    </source>
</evidence>
<feature type="transmembrane region" description="Helical" evidence="1">
    <location>
        <begin position="119"/>
        <end position="139"/>
    </location>
</feature>